<feature type="compositionally biased region" description="Polar residues" evidence="1">
    <location>
        <begin position="83"/>
        <end position="92"/>
    </location>
</feature>
<dbReference type="EMBL" id="JAWZYT010000559">
    <property type="protein sequence ID" value="KAK4321765.1"/>
    <property type="molecule type" value="Genomic_DNA"/>
</dbReference>
<dbReference type="Proteomes" id="UP001292094">
    <property type="component" value="Unassembled WGS sequence"/>
</dbReference>
<reference evidence="2" key="1">
    <citation type="submission" date="2023-11" db="EMBL/GenBank/DDBJ databases">
        <title>Genome assemblies of two species of porcelain crab, Petrolisthes cinctipes and Petrolisthes manimaculis (Anomura: Porcellanidae).</title>
        <authorList>
            <person name="Angst P."/>
        </authorList>
    </citation>
    <scope>NUCLEOTIDE SEQUENCE</scope>
    <source>
        <strain evidence="2">PB745_02</strain>
        <tissue evidence="2">Gill</tissue>
    </source>
</reference>
<protein>
    <submittedName>
        <fullName evidence="2">Uncharacterized protein</fullName>
    </submittedName>
</protein>
<name>A0AAE1Q7R5_9EUCA</name>
<evidence type="ECO:0000313" key="3">
    <source>
        <dbReference type="Proteomes" id="UP001292094"/>
    </source>
</evidence>
<feature type="region of interest" description="Disordered" evidence="1">
    <location>
        <begin position="77"/>
        <end position="100"/>
    </location>
</feature>
<comment type="caution">
    <text evidence="2">The sequence shown here is derived from an EMBL/GenBank/DDBJ whole genome shotgun (WGS) entry which is preliminary data.</text>
</comment>
<evidence type="ECO:0000313" key="2">
    <source>
        <dbReference type="EMBL" id="KAK4321765.1"/>
    </source>
</evidence>
<keyword evidence="3" id="KW-1185">Reference proteome</keyword>
<proteinExistence type="predicted"/>
<evidence type="ECO:0000256" key="1">
    <source>
        <dbReference type="SAM" id="MobiDB-lite"/>
    </source>
</evidence>
<sequence>MHTLNLLHHLHASNDTSLLSKSYRLTPYHTHIPASPCHSSAFSDIRLGSCATLKPAINLITPSTISHLITSSQHTATDMAPHNTCSSNSTTQPPQPGDYTSLHYTSAPVNGFSSMFDFTSPAALPQQLPATTCTPPHHTSHTLL</sequence>
<accession>A0AAE1Q7R5</accession>
<dbReference type="AlphaFoldDB" id="A0AAE1Q7R5"/>
<organism evidence="2 3">
    <name type="scientific">Petrolisthes manimaculis</name>
    <dbReference type="NCBI Taxonomy" id="1843537"/>
    <lineage>
        <taxon>Eukaryota</taxon>
        <taxon>Metazoa</taxon>
        <taxon>Ecdysozoa</taxon>
        <taxon>Arthropoda</taxon>
        <taxon>Crustacea</taxon>
        <taxon>Multicrustacea</taxon>
        <taxon>Malacostraca</taxon>
        <taxon>Eumalacostraca</taxon>
        <taxon>Eucarida</taxon>
        <taxon>Decapoda</taxon>
        <taxon>Pleocyemata</taxon>
        <taxon>Anomura</taxon>
        <taxon>Galatheoidea</taxon>
        <taxon>Porcellanidae</taxon>
        <taxon>Petrolisthes</taxon>
    </lineage>
</organism>
<gene>
    <name evidence="2" type="ORF">Pmani_007394</name>
</gene>